<dbReference type="GO" id="GO:0005886">
    <property type="term" value="C:plasma membrane"/>
    <property type="evidence" value="ECO:0007669"/>
    <property type="project" value="UniProtKB-SubCell"/>
</dbReference>
<keyword evidence="10" id="KW-1185">Reference proteome</keyword>
<keyword evidence="3" id="KW-0813">Transport</keyword>
<reference evidence="9" key="2">
    <citation type="submission" date="2020-09" db="EMBL/GenBank/DDBJ databases">
        <authorList>
            <person name="Sun Q."/>
            <person name="Zhou Y."/>
        </authorList>
    </citation>
    <scope>NUCLEOTIDE SEQUENCE</scope>
    <source>
        <strain evidence="9">CGMCC 1.10998</strain>
    </source>
</reference>
<dbReference type="GO" id="GO:0055085">
    <property type="term" value="P:transmembrane transport"/>
    <property type="evidence" value="ECO:0007669"/>
    <property type="project" value="InterPro"/>
</dbReference>
<evidence type="ECO:0000256" key="8">
    <source>
        <dbReference type="SAM" id="Phobius"/>
    </source>
</evidence>
<dbReference type="PANTHER" id="PTHR36838">
    <property type="entry name" value="AUXIN EFFLUX CARRIER FAMILY PROTEIN"/>
    <property type="match status" value="1"/>
</dbReference>
<reference evidence="9" key="1">
    <citation type="journal article" date="2014" name="Int. J. Syst. Evol. Microbiol.">
        <title>Complete genome sequence of Corynebacterium casei LMG S-19264T (=DSM 44701T), isolated from a smear-ripened cheese.</title>
        <authorList>
            <consortium name="US DOE Joint Genome Institute (JGI-PGF)"/>
            <person name="Walter F."/>
            <person name="Albersmeier A."/>
            <person name="Kalinowski J."/>
            <person name="Ruckert C."/>
        </authorList>
    </citation>
    <scope>NUCLEOTIDE SEQUENCE</scope>
    <source>
        <strain evidence="9">CGMCC 1.10998</strain>
    </source>
</reference>
<proteinExistence type="inferred from homology"/>
<protein>
    <recommendedName>
        <fullName evidence="11">AEC family transporter</fullName>
    </recommendedName>
</protein>
<evidence type="ECO:0000256" key="7">
    <source>
        <dbReference type="ARBA" id="ARBA00023136"/>
    </source>
</evidence>
<evidence type="ECO:0000256" key="2">
    <source>
        <dbReference type="ARBA" id="ARBA00010145"/>
    </source>
</evidence>
<comment type="similarity">
    <text evidence="2">Belongs to the auxin efflux carrier (TC 2.A.69) family.</text>
</comment>
<evidence type="ECO:0000256" key="4">
    <source>
        <dbReference type="ARBA" id="ARBA00022475"/>
    </source>
</evidence>
<gene>
    <name evidence="9" type="ORF">GCM10011396_34710</name>
</gene>
<keyword evidence="4" id="KW-1003">Cell membrane</keyword>
<evidence type="ECO:0000313" key="9">
    <source>
        <dbReference type="EMBL" id="GGC84456.1"/>
    </source>
</evidence>
<comment type="caution">
    <text evidence="9">The sequence shown here is derived from an EMBL/GenBank/DDBJ whole genome shotgun (WGS) entry which is preliminary data.</text>
</comment>
<feature type="transmembrane region" description="Helical" evidence="8">
    <location>
        <begin position="37"/>
        <end position="56"/>
    </location>
</feature>
<comment type="subcellular location">
    <subcellularLocation>
        <location evidence="1">Cell membrane</location>
        <topology evidence="1">Multi-pass membrane protein</topology>
    </subcellularLocation>
</comment>
<evidence type="ECO:0000256" key="6">
    <source>
        <dbReference type="ARBA" id="ARBA00022989"/>
    </source>
</evidence>
<accession>A0A916XLK0</accession>
<dbReference type="AlphaFoldDB" id="A0A916XLK0"/>
<evidence type="ECO:0000313" key="10">
    <source>
        <dbReference type="Proteomes" id="UP000637423"/>
    </source>
</evidence>
<evidence type="ECO:0000256" key="5">
    <source>
        <dbReference type="ARBA" id="ARBA00022692"/>
    </source>
</evidence>
<feature type="transmembrane region" description="Helical" evidence="8">
    <location>
        <begin position="122"/>
        <end position="144"/>
    </location>
</feature>
<sequence length="302" mass="31834">MSIATLLLPDFLLILLGFVLARKANWGGHFWSGVEKIVYFLMFPALLFYTTSRTPFDFHATGTLLKIAMAATTCAMLLGWLGKPMFTAAPRVFESGVQTAFRFNSYIGLALASRLAGDQGTALIALLIGFLVPLCNMAAVYALAHDSGKLLKEIAQNPLVVATACGLIVNLCDIPIPEAINATLSRLGNASIALGLLAVGAGLRLSALHEAKAMASYFLTIKLLALPAIALSLGLYMGLPALQLQILVIFCSLPTASSAYVLAARMGGNGPFVAFLISAGTLLSLVSLPFWLMATRAILGVG</sequence>
<name>A0A916XLK0_9BURK</name>
<keyword evidence="7 8" id="KW-0472">Membrane</keyword>
<feature type="transmembrane region" description="Helical" evidence="8">
    <location>
        <begin position="217"/>
        <end position="236"/>
    </location>
</feature>
<dbReference type="Proteomes" id="UP000637423">
    <property type="component" value="Unassembled WGS sequence"/>
</dbReference>
<keyword evidence="5 8" id="KW-0812">Transmembrane</keyword>
<keyword evidence="6 8" id="KW-1133">Transmembrane helix</keyword>
<feature type="transmembrane region" description="Helical" evidence="8">
    <location>
        <begin position="272"/>
        <end position="292"/>
    </location>
</feature>
<feature type="transmembrane region" description="Helical" evidence="8">
    <location>
        <begin position="63"/>
        <end position="82"/>
    </location>
</feature>
<dbReference type="RefSeq" id="WP_188567345.1">
    <property type="nucleotide sequence ID" value="NZ_BMED01000003.1"/>
</dbReference>
<evidence type="ECO:0008006" key="11">
    <source>
        <dbReference type="Google" id="ProtNLM"/>
    </source>
</evidence>
<dbReference type="EMBL" id="BMED01000003">
    <property type="protein sequence ID" value="GGC84456.1"/>
    <property type="molecule type" value="Genomic_DNA"/>
</dbReference>
<dbReference type="Gene3D" id="1.20.1530.20">
    <property type="match status" value="1"/>
</dbReference>
<evidence type="ECO:0000256" key="1">
    <source>
        <dbReference type="ARBA" id="ARBA00004651"/>
    </source>
</evidence>
<organism evidence="9 10">
    <name type="scientific">Undibacterium terreum</name>
    <dbReference type="NCBI Taxonomy" id="1224302"/>
    <lineage>
        <taxon>Bacteria</taxon>
        <taxon>Pseudomonadati</taxon>
        <taxon>Pseudomonadota</taxon>
        <taxon>Betaproteobacteria</taxon>
        <taxon>Burkholderiales</taxon>
        <taxon>Oxalobacteraceae</taxon>
        <taxon>Undibacterium</taxon>
    </lineage>
</organism>
<dbReference type="Pfam" id="PF03547">
    <property type="entry name" value="Mem_trans"/>
    <property type="match status" value="1"/>
</dbReference>
<evidence type="ECO:0000256" key="3">
    <source>
        <dbReference type="ARBA" id="ARBA00022448"/>
    </source>
</evidence>
<dbReference type="InterPro" id="IPR004776">
    <property type="entry name" value="Mem_transp_PIN-like"/>
</dbReference>
<dbReference type="PANTHER" id="PTHR36838:SF4">
    <property type="entry name" value="AUXIN EFFLUX CARRIER FAMILY PROTEIN"/>
    <property type="match status" value="1"/>
</dbReference>
<feature type="transmembrane region" description="Helical" evidence="8">
    <location>
        <begin position="242"/>
        <end position="263"/>
    </location>
</feature>
<feature type="transmembrane region" description="Helical" evidence="8">
    <location>
        <begin position="188"/>
        <end position="205"/>
    </location>
</feature>
<dbReference type="InterPro" id="IPR038770">
    <property type="entry name" value="Na+/solute_symporter_sf"/>
</dbReference>